<dbReference type="AlphaFoldDB" id="A0A401YQQ5"/>
<gene>
    <name evidence="3" type="ORF">EHYA_04572</name>
</gene>
<evidence type="ECO:0000256" key="1">
    <source>
        <dbReference type="SAM" id="MobiDB-lite"/>
    </source>
</evidence>
<evidence type="ECO:0000313" key="4">
    <source>
        <dbReference type="Proteomes" id="UP000286931"/>
    </source>
</evidence>
<proteinExistence type="predicted"/>
<dbReference type="Pfam" id="PF12079">
    <property type="entry name" value="DUF3558"/>
    <property type="match status" value="1"/>
</dbReference>
<name>A0A401YQQ5_9ACTN</name>
<dbReference type="InterPro" id="IPR024520">
    <property type="entry name" value="DUF3558"/>
</dbReference>
<sequence length="240" mass="24681">MTTVVRRRPHVRAALVVGAVVLACAACDDAGHSWAGASNAPTPGDAPSSAAAQPSMASRAPSPESTPTATGASPADSPDPCALLTGADLRLRGSDAIPRPDRLDGWDRVCKWSSMQFNAGYTPPPEAKRGDFPPGPAGDLRMATQGADRLAEVMRNSSAVIVRIAFRSGAPNPLPSSYTTSGRRVEVNPPDASAPDTCGVSTSWRGGTVTLAVSDGTHASEEPCARAKRLMAVVTAKIPS</sequence>
<accession>A0A401YQQ5</accession>
<protein>
    <recommendedName>
        <fullName evidence="5">DUF3558 domain-containing protein</fullName>
    </recommendedName>
</protein>
<dbReference type="PROSITE" id="PS51257">
    <property type="entry name" value="PROKAR_LIPOPROTEIN"/>
    <property type="match status" value="1"/>
</dbReference>
<evidence type="ECO:0008006" key="5">
    <source>
        <dbReference type="Google" id="ProtNLM"/>
    </source>
</evidence>
<evidence type="ECO:0000313" key="3">
    <source>
        <dbReference type="EMBL" id="GCD96885.1"/>
    </source>
</evidence>
<dbReference type="RefSeq" id="WP_126638912.1">
    <property type="nucleotide sequence ID" value="NZ_BIFH01000022.1"/>
</dbReference>
<keyword evidence="2" id="KW-0732">Signal</keyword>
<feature type="chain" id="PRO_5019277882" description="DUF3558 domain-containing protein" evidence="2">
    <location>
        <begin position="26"/>
        <end position="240"/>
    </location>
</feature>
<feature type="region of interest" description="Disordered" evidence="1">
    <location>
        <begin position="175"/>
        <end position="199"/>
    </location>
</feature>
<feature type="signal peptide" evidence="2">
    <location>
        <begin position="1"/>
        <end position="25"/>
    </location>
</feature>
<evidence type="ECO:0000256" key="2">
    <source>
        <dbReference type="SAM" id="SignalP"/>
    </source>
</evidence>
<comment type="caution">
    <text evidence="3">The sequence shown here is derived from an EMBL/GenBank/DDBJ whole genome shotgun (WGS) entry which is preliminary data.</text>
</comment>
<reference evidence="3 4" key="1">
    <citation type="submission" date="2018-12" db="EMBL/GenBank/DDBJ databases">
        <title>Draft genome sequence of Embleya hyalina NBRC 13850T.</title>
        <authorList>
            <person name="Komaki H."/>
            <person name="Hosoyama A."/>
            <person name="Kimura A."/>
            <person name="Ichikawa N."/>
            <person name="Tamura T."/>
        </authorList>
    </citation>
    <scope>NUCLEOTIDE SEQUENCE [LARGE SCALE GENOMIC DNA]</scope>
    <source>
        <strain evidence="3 4">NBRC 13850</strain>
    </source>
</reference>
<keyword evidence="4" id="KW-1185">Reference proteome</keyword>
<dbReference type="EMBL" id="BIFH01000022">
    <property type="protein sequence ID" value="GCD96885.1"/>
    <property type="molecule type" value="Genomic_DNA"/>
</dbReference>
<feature type="region of interest" description="Disordered" evidence="1">
    <location>
        <begin position="38"/>
        <end position="83"/>
    </location>
</feature>
<dbReference type="Proteomes" id="UP000286931">
    <property type="component" value="Unassembled WGS sequence"/>
</dbReference>
<feature type="compositionally biased region" description="Low complexity" evidence="1">
    <location>
        <begin position="43"/>
        <end position="63"/>
    </location>
</feature>
<organism evidence="3 4">
    <name type="scientific">Embleya hyalina</name>
    <dbReference type="NCBI Taxonomy" id="516124"/>
    <lineage>
        <taxon>Bacteria</taxon>
        <taxon>Bacillati</taxon>
        <taxon>Actinomycetota</taxon>
        <taxon>Actinomycetes</taxon>
        <taxon>Kitasatosporales</taxon>
        <taxon>Streptomycetaceae</taxon>
        <taxon>Embleya</taxon>
    </lineage>
</organism>